<evidence type="ECO:0000313" key="2">
    <source>
        <dbReference type="Proteomes" id="UP001341840"/>
    </source>
</evidence>
<protein>
    <submittedName>
        <fullName evidence="1">Uncharacterized protein</fullName>
    </submittedName>
</protein>
<gene>
    <name evidence="1" type="ORF">PIB30_059667</name>
</gene>
<proteinExistence type="predicted"/>
<evidence type="ECO:0000313" key="1">
    <source>
        <dbReference type="EMBL" id="MED6185706.1"/>
    </source>
</evidence>
<name>A0ABU6WJZ2_9FABA</name>
<reference evidence="1 2" key="1">
    <citation type="journal article" date="2023" name="Plants (Basel)">
        <title>Bridging the Gap: Combining Genomics and Transcriptomics Approaches to Understand Stylosanthes scabra, an Orphan Legume from the Brazilian Caatinga.</title>
        <authorList>
            <person name="Ferreira-Neto J.R.C."/>
            <person name="da Silva M.D."/>
            <person name="Binneck E."/>
            <person name="de Melo N.F."/>
            <person name="da Silva R.H."/>
            <person name="de Melo A.L.T.M."/>
            <person name="Pandolfi V."/>
            <person name="Bustamante F.O."/>
            <person name="Brasileiro-Vidal A.C."/>
            <person name="Benko-Iseppon A.M."/>
        </authorList>
    </citation>
    <scope>NUCLEOTIDE SEQUENCE [LARGE SCALE GENOMIC DNA]</scope>
    <source>
        <tissue evidence="1">Leaves</tissue>
    </source>
</reference>
<sequence>MNTTNPNYGWLSHKPRSHTLSRGRVGGINPYSVELGLRNGWALAWKRGIPILAFIKLHLDAIAQSRHQGRARVRSTLNSAPSIRWRGGAFWTARLCGCC</sequence>
<keyword evidence="2" id="KW-1185">Reference proteome</keyword>
<organism evidence="1 2">
    <name type="scientific">Stylosanthes scabra</name>
    <dbReference type="NCBI Taxonomy" id="79078"/>
    <lineage>
        <taxon>Eukaryota</taxon>
        <taxon>Viridiplantae</taxon>
        <taxon>Streptophyta</taxon>
        <taxon>Embryophyta</taxon>
        <taxon>Tracheophyta</taxon>
        <taxon>Spermatophyta</taxon>
        <taxon>Magnoliopsida</taxon>
        <taxon>eudicotyledons</taxon>
        <taxon>Gunneridae</taxon>
        <taxon>Pentapetalae</taxon>
        <taxon>rosids</taxon>
        <taxon>fabids</taxon>
        <taxon>Fabales</taxon>
        <taxon>Fabaceae</taxon>
        <taxon>Papilionoideae</taxon>
        <taxon>50 kb inversion clade</taxon>
        <taxon>dalbergioids sensu lato</taxon>
        <taxon>Dalbergieae</taxon>
        <taxon>Pterocarpus clade</taxon>
        <taxon>Stylosanthes</taxon>
    </lineage>
</organism>
<comment type="caution">
    <text evidence="1">The sequence shown here is derived from an EMBL/GenBank/DDBJ whole genome shotgun (WGS) entry which is preliminary data.</text>
</comment>
<dbReference type="EMBL" id="JASCZI010181759">
    <property type="protein sequence ID" value="MED6185706.1"/>
    <property type="molecule type" value="Genomic_DNA"/>
</dbReference>
<dbReference type="Proteomes" id="UP001341840">
    <property type="component" value="Unassembled WGS sequence"/>
</dbReference>
<accession>A0ABU6WJZ2</accession>